<evidence type="ECO:0000313" key="3">
    <source>
        <dbReference type="Proteomes" id="UP000019132"/>
    </source>
</evidence>
<name>K3X9A5_GLOUD</name>
<dbReference type="InParanoid" id="K3X9A5"/>
<evidence type="ECO:0000313" key="2">
    <source>
        <dbReference type="EnsemblProtists" id="PYU1_T013804"/>
    </source>
</evidence>
<dbReference type="OMA" id="ACNRTES"/>
<reference evidence="3" key="2">
    <citation type="submission" date="2010-04" db="EMBL/GenBank/DDBJ databases">
        <authorList>
            <person name="Buell R."/>
            <person name="Hamilton J."/>
            <person name="Hostetler J."/>
        </authorList>
    </citation>
    <scope>NUCLEOTIDE SEQUENCE [LARGE SCALE GENOMIC DNA]</scope>
    <source>
        <strain evidence="3">DAOM:BR144</strain>
    </source>
</reference>
<dbReference type="EnsemblProtists" id="PYU1_T013804">
    <property type="protein sequence ID" value="PYU1_T013804"/>
    <property type="gene ID" value="PYU1_G013775"/>
</dbReference>
<reference evidence="2" key="3">
    <citation type="submission" date="2015-02" db="UniProtKB">
        <authorList>
            <consortium name="EnsemblProtists"/>
        </authorList>
    </citation>
    <scope>IDENTIFICATION</scope>
    <source>
        <strain evidence="2">DAOM BR144</strain>
    </source>
</reference>
<dbReference type="eggNOG" id="ENOG502RKIM">
    <property type="taxonomic scope" value="Eukaryota"/>
</dbReference>
<keyword evidence="3" id="KW-1185">Reference proteome</keyword>
<dbReference type="VEuPathDB" id="FungiDB:PYU1_G013775"/>
<dbReference type="AlphaFoldDB" id="K3X9A5"/>
<protein>
    <submittedName>
        <fullName evidence="2">Uncharacterized protein</fullName>
    </submittedName>
</protein>
<organism evidence="2 3">
    <name type="scientific">Globisporangium ultimum (strain ATCC 200006 / CBS 805.95 / DAOM BR144)</name>
    <name type="common">Pythium ultimum</name>
    <dbReference type="NCBI Taxonomy" id="431595"/>
    <lineage>
        <taxon>Eukaryota</taxon>
        <taxon>Sar</taxon>
        <taxon>Stramenopiles</taxon>
        <taxon>Oomycota</taxon>
        <taxon>Peronosporomycetes</taxon>
        <taxon>Pythiales</taxon>
        <taxon>Pythiaceae</taxon>
        <taxon>Globisporangium</taxon>
    </lineage>
</organism>
<feature type="compositionally biased region" description="Basic and acidic residues" evidence="1">
    <location>
        <begin position="37"/>
        <end position="56"/>
    </location>
</feature>
<dbReference type="Proteomes" id="UP000019132">
    <property type="component" value="Unassembled WGS sequence"/>
</dbReference>
<dbReference type="HOGENOM" id="CLU_043623_0_0_1"/>
<dbReference type="EMBL" id="GL376614">
    <property type="status" value="NOT_ANNOTATED_CDS"/>
    <property type="molecule type" value="Genomic_DNA"/>
</dbReference>
<feature type="compositionally biased region" description="Acidic residues" evidence="1">
    <location>
        <begin position="57"/>
        <end position="69"/>
    </location>
</feature>
<accession>K3X9A5</accession>
<feature type="region of interest" description="Disordered" evidence="1">
    <location>
        <begin position="1"/>
        <end position="69"/>
    </location>
</feature>
<sequence>MTRPTDEHADKWDDWEDEQDAVAADAHAGTPPVGPEADARAFHDDAPLSADARDAVSSEEEAEDPIDGDAEWTWNLKRMEHDLHHLPTPPALLRPSPSSDTADDDSAKLLEIMRVAQTTAQHIERGRDAVRTLEALALVAKFHVLSLRWGFGVELAAGDAEMEVPMLVARLRKLAGDWGIWTHVRDEIPKEELTAIHEMSALLHQSLMACEGDLVPFQQLILDVFASLPQQTLPIPVTWIRPLAQKMQQAAADASFAAPPSLYVQQLVHLSDPPPPSNDTMLQVASLTEAEVFQDAKDITRDELVVNGELVKGTRGYDAIVDTVQRQIETLLVQQTHSDKQQHSTRDVTQLDAITHNIAKQILHACNRTESGGSSYEILSQFLSMNHKEDVSPVVLRPDSARAAPLEIALDLGAYLERVDTPATSSSEEPPRSDELWAFGVRAVLSAVTWYLVCDADDPTLELVAIKTRYENRMAFSLGLTPFHPLTAMRRDRGHVHIQVLTPGPEAALGFENEALR</sequence>
<reference evidence="3" key="1">
    <citation type="journal article" date="2010" name="Genome Biol.">
        <title>Genome sequence of the necrotrophic plant pathogen Pythium ultimum reveals original pathogenicity mechanisms and effector repertoire.</title>
        <authorList>
            <person name="Levesque C.A."/>
            <person name="Brouwer H."/>
            <person name="Cano L."/>
            <person name="Hamilton J.P."/>
            <person name="Holt C."/>
            <person name="Huitema E."/>
            <person name="Raffaele S."/>
            <person name="Robideau G.P."/>
            <person name="Thines M."/>
            <person name="Win J."/>
            <person name="Zerillo M.M."/>
            <person name="Beakes G.W."/>
            <person name="Boore J.L."/>
            <person name="Busam D."/>
            <person name="Dumas B."/>
            <person name="Ferriera S."/>
            <person name="Fuerstenberg S.I."/>
            <person name="Gachon C.M."/>
            <person name="Gaulin E."/>
            <person name="Govers F."/>
            <person name="Grenville-Briggs L."/>
            <person name="Horner N."/>
            <person name="Hostetler J."/>
            <person name="Jiang R.H."/>
            <person name="Johnson J."/>
            <person name="Krajaejun T."/>
            <person name="Lin H."/>
            <person name="Meijer H.J."/>
            <person name="Moore B."/>
            <person name="Morris P."/>
            <person name="Phuntmart V."/>
            <person name="Puiu D."/>
            <person name="Shetty J."/>
            <person name="Stajich J.E."/>
            <person name="Tripathy S."/>
            <person name="Wawra S."/>
            <person name="van West P."/>
            <person name="Whitty B.R."/>
            <person name="Coutinho P.M."/>
            <person name="Henrissat B."/>
            <person name="Martin F."/>
            <person name="Thomas P.D."/>
            <person name="Tyler B.M."/>
            <person name="De Vries R.P."/>
            <person name="Kamoun S."/>
            <person name="Yandell M."/>
            <person name="Tisserat N."/>
            <person name="Buell C.R."/>
        </authorList>
    </citation>
    <scope>NUCLEOTIDE SEQUENCE</scope>
    <source>
        <strain evidence="3">DAOM:BR144</strain>
    </source>
</reference>
<feature type="compositionally biased region" description="Basic and acidic residues" evidence="1">
    <location>
        <begin position="1"/>
        <end position="12"/>
    </location>
</feature>
<evidence type="ECO:0000256" key="1">
    <source>
        <dbReference type="SAM" id="MobiDB-lite"/>
    </source>
</evidence>
<proteinExistence type="predicted"/>